<keyword evidence="5" id="KW-0808">Transferase</keyword>
<dbReference type="PANTHER" id="PTHR45877:SF2">
    <property type="entry name" value="E3 UBIQUITIN-PROTEIN LIGASE SINA-RELATED"/>
    <property type="match status" value="1"/>
</dbReference>
<evidence type="ECO:0000256" key="1">
    <source>
        <dbReference type="ARBA" id="ARBA00000900"/>
    </source>
</evidence>
<comment type="similarity">
    <text evidence="3">Belongs to the SINA (Seven in absentia) family.</text>
</comment>
<dbReference type="UniPathway" id="UPA00143"/>
<feature type="domain" description="RING-type" evidence="12">
    <location>
        <begin position="63"/>
        <end position="98"/>
    </location>
</feature>
<dbReference type="InterPro" id="IPR013010">
    <property type="entry name" value="Znf_SIAH"/>
</dbReference>
<evidence type="ECO:0000256" key="9">
    <source>
        <dbReference type="ARBA" id="ARBA00022833"/>
    </source>
</evidence>
<dbReference type="InterPro" id="IPR049548">
    <property type="entry name" value="Sina-like_RING"/>
</dbReference>
<dbReference type="SUPFAM" id="SSF49599">
    <property type="entry name" value="TRAF domain-like"/>
    <property type="match status" value="1"/>
</dbReference>
<evidence type="ECO:0000256" key="11">
    <source>
        <dbReference type="SAM" id="MobiDB-lite"/>
    </source>
</evidence>
<dbReference type="InterPro" id="IPR008974">
    <property type="entry name" value="TRAF-like"/>
</dbReference>
<dbReference type="InterPro" id="IPR001841">
    <property type="entry name" value="Znf_RING"/>
</dbReference>
<accession>A0A7R9IGL2</accession>
<dbReference type="GO" id="GO:0005737">
    <property type="term" value="C:cytoplasm"/>
    <property type="evidence" value="ECO:0007669"/>
    <property type="project" value="TreeGrafter"/>
</dbReference>
<dbReference type="EMBL" id="OE001964">
    <property type="protein sequence ID" value="CAD7457885.1"/>
    <property type="molecule type" value="Genomic_DNA"/>
</dbReference>
<keyword evidence="6" id="KW-0479">Metal-binding</keyword>
<dbReference type="GO" id="GO:0061630">
    <property type="term" value="F:ubiquitin protein ligase activity"/>
    <property type="evidence" value="ECO:0007669"/>
    <property type="project" value="UniProtKB-EC"/>
</dbReference>
<dbReference type="GO" id="GO:0043161">
    <property type="term" value="P:proteasome-mediated ubiquitin-dependent protein catabolic process"/>
    <property type="evidence" value="ECO:0007669"/>
    <property type="project" value="TreeGrafter"/>
</dbReference>
<name>A0A7R9IGL2_9NEOP</name>
<organism evidence="14">
    <name type="scientific">Timema tahoe</name>
    <dbReference type="NCBI Taxonomy" id="61484"/>
    <lineage>
        <taxon>Eukaryota</taxon>
        <taxon>Metazoa</taxon>
        <taxon>Ecdysozoa</taxon>
        <taxon>Arthropoda</taxon>
        <taxon>Hexapoda</taxon>
        <taxon>Insecta</taxon>
        <taxon>Pterygota</taxon>
        <taxon>Neoptera</taxon>
        <taxon>Polyneoptera</taxon>
        <taxon>Phasmatodea</taxon>
        <taxon>Timematodea</taxon>
        <taxon>Timematoidea</taxon>
        <taxon>Timematidae</taxon>
        <taxon>Timema</taxon>
    </lineage>
</organism>
<evidence type="ECO:0000256" key="4">
    <source>
        <dbReference type="ARBA" id="ARBA00012483"/>
    </source>
</evidence>
<dbReference type="EC" id="2.3.2.27" evidence="4"/>
<evidence type="ECO:0000256" key="2">
    <source>
        <dbReference type="ARBA" id="ARBA00004906"/>
    </source>
</evidence>
<dbReference type="PROSITE" id="PS51081">
    <property type="entry name" value="ZF_SIAH"/>
    <property type="match status" value="1"/>
</dbReference>
<evidence type="ECO:0000259" key="13">
    <source>
        <dbReference type="PROSITE" id="PS51081"/>
    </source>
</evidence>
<evidence type="ECO:0000256" key="10">
    <source>
        <dbReference type="PROSITE-ProRule" id="PRU00455"/>
    </source>
</evidence>
<evidence type="ECO:0000256" key="8">
    <source>
        <dbReference type="ARBA" id="ARBA00022786"/>
    </source>
</evidence>
<feature type="domain" description="SIAH-type" evidence="13">
    <location>
        <begin position="115"/>
        <end position="174"/>
    </location>
</feature>
<dbReference type="GO" id="GO:0031624">
    <property type="term" value="F:ubiquitin conjugating enzyme binding"/>
    <property type="evidence" value="ECO:0007669"/>
    <property type="project" value="TreeGrafter"/>
</dbReference>
<dbReference type="InterPro" id="IPR013083">
    <property type="entry name" value="Znf_RING/FYVE/PHD"/>
</dbReference>
<dbReference type="GO" id="GO:0016567">
    <property type="term" value="P:protein ubiquitination"/>
    <property type="evidence" value="ECO:0007669"/>
    <property type="project" value="UniProtKB-UniPathway"/>
</dbReference>
<evidence type="ECO:0000259" key="12">
    <source>
        <dbReference type="PROSITE" id="PS50089"/>
    </source>
</evidence>
<protein>
    <recommendedName>
        <fullName evidence="4">RING-type E3 ubiquitin transferase</fullName>
        <ecNumber evidence="4">2.3.2.27</ecNumber>
    </recommendedName>
</protein>
<evidence type="ECO:0000256" key="5">
    <source>
        <dbReference type="ARBA" id="ARBA00022679"/>
    </source>
</evidence>
<comment type="pathway">
    <text evidence="2">Protein modification; protein ubiquitination.</text>
</comment>
<keyword evidence="8" id="KW-0833">Ubl conjugation pathway</keyword>
<dbReference type="InterPro" id="IPR004162">
    <property type="entry name" value="SINA-like_animal"/>
</dbReference>
<comment type="catalytic activity">
    <reaction evidence="1">
        <text>S-ubiquitinyl-[E2 ubiquitin-conjugating enzyme]-L-cysteine + [acceptor protein]-L-lysine = [E2 ubiquitin-conjugating enzyme]-L-cysteine + N(6)-ubiquitinyl-[acceptor protein]-L-lysine.</text>
        <dbReference type="EC" id="2.3.2.27"/>
    </reaction>
</comment>
<dbReference type="PANTHER" id="PTHR45877">
    <property type="entry name" value="E3 UBIQUITIN-PROTEIN LIGASE SIAH2"/>
    <property type="match status" value="1"/>
</dbReference>
<feature type="region of interest" description="Disordered" evidence="11">
    <location>
        <begin position="1"/>
        <end position="24"/>
    </location>
</feature>
<reference evidence="14" key="1">
    <citation type="submission" date="2020-11" db="EMBL/GenBank/DDBJ databases">
        <authorList>
            <person name="Tran Van P."/>
        </authorList>
    </citation>
    <scope>NUCLEOTIDE SEQUENCE</scope>
</reference>
<dbReference type="PROSITE" id="PS50089">
    <property type="entry name" value="ZF_RING_2"/>
    <property type="match status" value="1"/>
</dbReference>
<evidence type="ECO:0000256" key="3">
    <source>
        <dbReference type="ARBA" id="ARBA00009119"/>
    </source>
</evidence>
<dbReference type="Gene3D" id="2.60.210.10">
    <property type="entry name" value="Apoptosis, Tumor Necrosis Factor Receptor Associated Protein 2, Chain A"/>
    <property type="match status" value="1"/>
</dbReference>
<dbReference type="AlphaFoldDB" id="A0A7R9IGL2"/>
<dbReference type="Pfam" id="PF21361">
    <property type="entry name" value="Sina_ZnF"/>
    <property type="match status" value="1"/>
</dbReference>
<evidence type="ECO:0000256" key="7">
    <source>
        <dbReference type="ARBA" id="ARBA00022771"/>
    </source>
</evidence>
<keyword evidence="9" id="KW-0862">Zinc</keyword>
<gene>
    <name evidence="14" type="ORF">TTEB3V08_LOCUS5875</name>
</gene>
<proteinExistence type="inferred from homology"/>
<dbReference type="Pfam" id="PF21362">
    <property type="entry name" value="Sina_RING"/>
    <property type="match status" value="1"/>
</dbReference>
<evidence type="ECO:0000313" key="14">
    <source>
        <dbReference type="EMBL" id="CAD7457885.1"/>
    </source>
</evidence>
<dbReference type="GO" id="GO:0008270">
    <property type="term" value="F:zinc ion binding"/>
    <property type="evidence" value="ECO:0007669"/>
    <property type="project" value="UniProtKB-KW"/>
</dbReference>
<evidence type="ECO:0000256" key="6">
    <source>
        <dbReference type="ARBA" id="ARBA00022723"/>
    </source>
</evidence>
<sequence length="355" mass="40308">MIDTDPSVAEERREKSSDSVSRPGVKVIMSGEMSQSTKVCILAGLEEGDDAPLSEILLNALECPVCMEYMVPPIVLCESGHNICDQCRPKLPICPACRRPFLKARNIALETLAQGLRYPCRNRHLGCPEVYPMSLISKHHLICQHRPYECPLKVPGGCSWKGAAIYLYYTEYNRGAYGKSRIGWVRPLSALSVRHQQHLRCSRRERQYGVIMKHVTEEHERFVMLTHESSNVLENLTVTPGYTQVIFAHGEIFLMRSRLQKDKFHSAVQQIGAKSSTPTFLYEFRLLAEDGVRSVSFCNLVYGDSQDIQTLNNAGNCVRLDYDVIRRFMYANTLPYKLRIDRITSGDSGPLIQIY</sequence>
<dbReference type="SUPFAM" id="SSF57850">
    <property type="entry name" value="RING/U-box"/>
    <property type="match status" value="1"/>
</dbReference>
<keyword evidence="7 10" id="KW-0863">Zinc-finger</keyword>
<dbReference type="FunFam" id="3.30.40.10:FF:000041">
    <property type="entry name" value="E3 ubiquitin-protein ligase SINAT3"/>
    <property type="match status" value="1"/>
</dbReference>
<dbReference type="Gene3D" id="3.30.40.10">
    <property type="entry name" value="Zinc/RING finger domain, C3HC4 (zinc finger)"/>
    <property type="match status" value="2"/>
</dbReference>